<feature type="region of interest" description="Disordered" evidence="1">
    <location>
        <begin position="20"/>
        <end position="47"/>
    </location>
</feature>
<feature type="signal peptide" evidence="2">
    <location>
        <begin position="1"/>
        <end position="19"/>
    </location>
</feature>
<accession>A0A1H0VZH2</accession>
<gene>
    <name evidence="3" type="ORF">SAMN05421507_11697</name>
</gene>
<evidence type="ECO:0000256" key="1">
    <source>
        <dbReference type="SAM" id="MobiDB-lite"/>
    </source>
</evidence>
<dbReference type="OrthoDB" id="3688771at2"/>
<dbReference type="EMBL" id="FNIX01000016">
    <property type="protein sequence ID" value="SDP83655.1"/>
    <property type="molecule type" value="Genomic_DNA"/>
</dbReference>
<evidence type="ECO:0000313" key="4">
    <source>
        <dbReference type="Proteomes" id="UP000199691"/>
    </source>
</evidence>
<dbReference type="Pfam" id="PF12079">
    <property type="entry name" value="DUF3558"/>
    <property type="match status" value="1"/>
</dbReference>
<feature type="chain" id="PRO_5038397796" description="DUF3558 domain-containing protein" evidence="2">
    <location>
        <begin position="20"/>
        <end position="197"/>
    </location>
</feature>
<evidence type="ECO:0000313" key="3">
    <source>
        <dbReference type="EMBL" id="SDP83655.1"/>
    </source>
</evidence>
<name>A0A1H0VZH2_9PSEU</name>
<dbReference type="PROSITE" id="PS51257">
    <property type="entry name" value="PROKAR_LIPOPROTEIN"/>
    <property type="match status" value="1"/>
</dbReference>
<dbReference type="Proteomes" id="UP000199691">
    <property type="component" value="Unassembled WGS sequence"/>
</dbReference>
<keyword evidence="2" id="KW-0732">Signal</keyword>
<dbReference type="InterPro" id="IPR024520">
    <property type="entry name" value="DUF3558"/>
</dbReference>
<dbReference type="STRING" id="641025.SAMN05421507_11697"/>
<sequence>MRRLAVPLLLAAVLCGCSTTEPGSPSAGQRAVDAPATGSSTGSAPVARPKAVDMKALDPCTLYTAEVKSALGVRLVTERPALADYGQGSRTCSNNYEDATYSSSIYTLVNGGVDRLRQTVGEAELTPARVAGYPAYVDGRDVSGIGPACDVYLDANDGQLLLVNAVGGFGEDKSTVDGACAQAKKLAEAVGAVLATK</sequence>
<dbReference type="AlphaFoldDB" id="A0A1H0VZH2"/>
<protein>
    <recommendedName>
        <fullName evidence="5">DUF3558 domain-containing protein</fullName>
    </recommendedName>
</protein>
<evidence type="ECO:0008006" key="5">
    <source>
        <dbReference type="Google" id="ProtNLM"/>
    </source>
</evidence>
<reference evidence="4" key="1">
    <citation type="submission" date="2016-10" db="EMBL/GenBank/DDBJ databases">
        <authorList>
            <person name="Varghese N."/>
            <person name="Submissions S."/>
        </authorList>
    </citation>
    <scope>NUCLEOTIDE SEQUENCE [LARGE SCALE GENOMIC DNA]</scope>
    <source>
        <strain evidence="4">CGMCC 4.6609</strain>
    </source>
</reference>
<evidence type="ECO:0000256" key="2">
    <source>
        <dbReference type="SAM" id="SignalP"/>
    </source>
</evidence>
<organism evidence="3 4">
    <name type="scientific">Lentzea jiangxiensis</name>
    <dbReference type="NCBI Taxonomy" id="641025"/>
    <lineage>
        <taxon>Bacteria</taxon>
        <taxon>Bacillati</taxon>
        <taxon>Actinomycetota</taxon>
        <taxon>Actinomycetes</taxon>
        <taxon>Pseudonocardiales</taxon>
        <taxon>Pseudonocardiaceae</taxon>
        <taxon>Lentzea</taxon>
    </lineage>
</organism>
<keyword evidence="4" id="KW-1185">Reference proteome</keyword>
<dbReference type="RefSeq" id="WP_090102403.1">
    <property type="nucleotide sequence ID" value="NZ_FNIX01000016.1"/>
</dbReference>
<proteinExistence type="predicted"/>